<evidence type="ECO:0000313" key="8">
    <source>
        <dbReference type="Proteomes" id="UP000053095"/>
    </source>
</evidence>
<keyword evidence="3" id="KW-0238">DNA-binding</keyword>
<dbReference type="AlphaFoldDB" id="A0A6N4SL22"/>
<dbReference type="CDD" id="cd04301">
    <property type="entry name" value="NAT_SF"/>
    <property type="match status" value="1"/>
</dbReference>
<comment type="caution">
    <text evidence="7">The sequence shown here is derived from an EMBL/GenBank/DDBJ whole genome shotgun (WGS) entry which is preliminary data.</text>
</comment>
<comment type="subcellular location">
    <subcellularLocation>
        <location evidence="1">Nucleus</location>
    </subcellularLocation>
</comment>
<dbReference type="InterPro" id="IPR000182">
    <property type="entry name" value="GNAT_dom"/>
</dbReference>
<dbReference type="Pfam" id="PF04082">
    <property type="entry name" value="Fungal_trans"/>
    <property type="match status" value="1"/>
</dbReference>
<evidence type="ECO:0000313" key="7">
    <source>
        <dbReference type="EMBL" id="GAM40420.1"/>
    </source>
</evidence>
<dbReference type="GO" id="GO:0008270">
    <property type="term" value="F:zinc ion binding"/>
    <property type="evidence" value="ECO:0007669"/>
    <property type="project" value="InterPro"/>
</dbReference>
<dbReference type="CDD" id="cd12148">
    <property type="entry name" value="fungal_TF_MHR"/>
    <property type="match status" value="1"/>
</dbReference>
<dbReference type="GO" id="GO:0045944">
    <property type="term" value="P:positive regulation of transcription by RNA polymerase II"/>
    <property type="evidence" value="ECO:0007669"/>
    <property type="project" value="TreeGrafter"/>
</dbReference>
<evidence type="ECO:0000256" key="3">
    <source>
        <dbReference type="ARBA" id="ARBA00023125"/>
    </source>
</evidence>
<dbReference type="PANTHER" id="PTHR47540">
    <property type="entry name" value="THIAMINE REPRESSIBLE GENES REGULATORY PROTEIN THI5"/>
    <property type="match status" value="1"/>
</dbReference>
<dbReference type="Gene3D" id="3.40.630.30">
    <property type="match status" value="1"/>
</dbReference>
<dbReference type="GO" id="GO:0016747">
    <property type="term" value="F:acyltransferase activity, transferring groups other than amino-acyl groups"/>
    <property type="evidence" value="ECO:0007669"/>
    <property type="project" value="InterPro"/>
</dbReference>
<keyword evidence="4" id="KW-0804">Transcription</keyword>
<dbReference type="InterPro" id="IPR007219">
    <property type="entry name" value="XnlR_reg_dom"/>
</dbReference>
<evidence type="ECO:0000256" key="4">
    <source>
        <dbReference type="ARBA" id="ARBA00023163"/>
    </source>
</evidence>
<keyword evidence="8" id="KW-1185">Reference proteome</keyword>
<dbReference type="SUPFAM" id="SSF55729">
    <property type="entry name" value="Acyl-CoA N-acyltransferases (Nat)"/>
    <property type="match status" value="1"/>
</dbReference>
<dbReference type="GO" id="GO:0005634">
    <property type="term" value="C:nucleus"/>
    <property type="evidence" value="ECO:0007669"/>
    <property type="project" value="UniProtKB-SubCell"/>
</dbReference>
<feature type="domain" description="Xylanolytic transcriptional activator regulatory" evidence="6">
    <location>
        <begin position="395"/>
        <end position="469"/>
    </location>
</feature>
<evidence type="ECO:0000256" key="1">
    <source>
        <dbReference type="ARBA" id="ARBA00004123"/>
    </source>
</evidence>
<gene>
    <name evidence="7" type="ORF">TCE0_039f12760</name>
</gene>
<dbReference type="InterPro" id="IPR051711">
    <property type="entry name" value="Stress_Response_Reg"/>
</dbReference>
<name>A0A6N4SL22_TALPI</name>
<organism evidence="7 8">
    <name type="scientific">Talaromyces pinophilus</name>
    <name type="common">Penicillium pinophilum</name>
    <dbReference type="NCBI Taxonomy" id="128442"/>
    <lineage>
        <taxon>Eukaryota</taxon>
        <taxon>Fungi</taxon>
        <taxon>Dikarya</taxon>
        <taxon>Ascomycota</taxon>
        <taxon>Pezizomycotina</taxon>
        <taxon>Eurotiomycetes</taxon>
        <taxon>Eurotiomycetidae</taxon>
        <taxon>Eurotiales</taxon>
        <taxon>Trichocomaceae</taxon>
        <taxon>Talaromyces</taxon>
        <taxon>Talaromyces sect. Talaromyces</taxon>
    </lineage>
</organism>
<dbReference type="InterPro" id="IPR016181">
    <property type="entry name" value="Acyl_CoA_acyltransferase"/>
</dbReference>
<dbReference type="PANTHER" id="PTHR47540:SF6">
    <property type="entry name" value="ZN(II)2CYS6 TRANSCRIPTION FACTOR (EUROFUNG)"/>
    <property type="match status" value="1"/>
</dbReference>
<evidence type="ECO:0000256" key="5">
    <source>
        <dbReference type="ARBA" id="ARBA00023242"/>
    </source>
</evidence>
<keyword evidence="5" id="KW-0539">Nucleus</keyword>
<evidence type="ECO:0000256" key="2">
    <source>
        <dbReference type="ARBA" id="ARBA00023015"/>
    </source>
</evidence>
<sequence length="569" mass="64523">MDCNTDFNFFRISKTKDVATSARKYRDLRLQALQASPASFSSTYETEVAFTDDEWMGTLTSPGRETFICAAITRQDQNVQQFSGDPAKWVGQVTLRTPSSPECSEKNMDPGNDNERWQMLSLFTCPEYRGQGLGKRLCQEVVDFIRGYRDQPKVAELSLIVKAHNTAALIEDSRELHAQRTRKSQRHFYRETAGSTLNIPQLGSSQVASQNDTGEASWFQVEDVSILPIYTSEAACTAFATQLCQCLEKPGSPKPHISRWNFIDESILNHSLNADINWPSLVSAKLLVKTALGHINPGFHLALKKDTIDVLSSVYQNQSFNDPVLKCKYFALFAIGQVYSTQHDLTNASTIAGTTYFAQSLNLLQVIPERPSMTHIESLLLLAYFCQFLNRFHSAYLLIGNALRVGLIAGLNYNIPQSHRISAKDREHRVRIWWSIYVFDRFWGSKSGFPVQIHDDDIHVDLPSVAVPESDNDQFPDGAYQIATIELARITGNTTKGIYGRARFNESFLQREQKLLTQLKMWEESLPEHLKLHLGTANPKHVVLMHLQFSFVGFRMRFLDLNALLTFEF</sequence>
<dbReference type="SMART" id="SM00906">
    <property type="entry name" value="Fungal_trans"/>
    <property type="match status" value="1"/>
</dbReference>
<dbReference type="Pfam" id="PF00583">
    <property type="entry name" value="Acetyltransf_1"/>
    <property type="match status" value="1"/>
</dbReference>
<evidence type="ECO:0000259" key="6">
    <source>
        <dbReference type="SMART" id="SM00906"/>
    </source>
</evidence>
<dbReference type="GO" id="GO:0043565">
    <property type="term" value="F:sequence-specific DNA binding"/>
    <property type="evidence" value="ECO:0007669"/>
    <property type="project" value="TreeGrafter"/>
</dbReference>
<proteinExistence type="predicted"/>
<reference evidence="8" key="1">
    <citation type="journal article" date="2015" name="Genome Announc.">
        <title>Draft genome sequence of Talaromyces cellulolyticus strain Y-94, a source of lignocellulosic biomass-degrading enzymes.</title>
        <authorList>
            <person name="Fujii T."/>
            <person name="Koike H."/>
            <person name="Sawayama S."/>
            <person name="Yano S."/>
            <person name="Inoue H."/>
        </authorList>
    </citation>
    <scope>NUCLEOTIDE SEQUENCE [LARGE SCALE GENOMIC DNA]</scope>
    <source>
        <strain evidence="8">Y-94</strain>
    </source>
</reference>
<dbReference type="GO" id="GO:0006351">
    <property type="term" value="P:DNA-templated transcription"/>
    <property type="evidence" value="ECO:0007669"/>
    <property type="project" value="InterPro"/>
</dbReference>
<dbReference type="EMBL" id="DF933835">
    <property type="protein sequence ID" value="GAM40420.1"/>
    <property type="molecule type" value="Genomic_DNA"/>
</dbReference>
<keyword evidence="2" id="KW-0805">Transcription regulation</keyword>
<accession>A0A6N4SL22</accession>
<protein>
    <recommendedName>
        <fullName evidence="6">Xylanolytic transcriptional activator regulatory domain-containing protein</fullName>
    </recommendedName>
</protein>
<dbReference type="Proteomes" id="UP000053095">
    <property type="component" value="Unassembled WGS sequence"/>
</dbReference>